<dbReference type="GO" id="GO:0000785">
    <property type="term" value="C:chromatin"/>
    <property type="evidence" value="ECO:0007669"/>
    <property type="project" value="TreeGrafter"/>
</dbReference>
<feature type="compositionally biased region" description="Basic and acidic residues" evidence="6">
    <location>
        <begin position="127"/>
        <end position="154"/>
    </location>
</feature>
<dbReference type="InterPro" id="IPR036824">
    <property type="entry name" value="Nucleoplasmin_core_dom_sf"/>
</dbReference>
<dbReference type="Proteomes" id="UP000288716">
    <property type="component" value="Unassembled WGS sequence"/>
</dbReference>
<sequence length="285" mass="31466">MFWGKVLESGKRYSHKVDKTYHLTMAALEPDTKKKGKTVSVMLEHEDEQFILCNLNYDNVLHQSLDLVFVEGEEVAFSVNGEGKVHLTGYLLPDDEFDEFGDEMGEESDDLSDNELIQKKINAVSDKRKLDKVNEKPAVESNKKAKVESNKPAENKNAVPTPNKTNLKKDSSEKGLKKLSGGVTVKDVIVGNGPETKNGKFLHVHYVGKLAQNNKEFDRSGNKPFAFRFGGGEVIKGWEVGLAGMKVGGKRIITVPPSMGYGNRKVGAIPANSTLNFEVELKAIN</sequence>
<dbReference type="GO" id="GO:0003755">
    <property type="term" value="F:peptidyl-prolyl cis-trans isomerase activity"/>
    <property type="evidence" value="ECO:0007669"/>
    <property type="project" value="UniProtKB-KW"/>
</dbReference>
<evidence type="ECO:0000256" key="4">
    <source>
        <dbReference type="ARBA" id="ARBA00023235"/>
    </source>
</evidence>
<evidence type="ECO:0000259" key="7">
    <source>
        <dbReference type="PROSITE" id="PS50059"/>
    </source>
</evidence>
<dbReference type="EMBL" id="NCKV01003103">
    <property type="protein sequence ID" value="RWS26062.1"/>
    <property type="molecule type" value="Genomic_DNA"/>
</dbReference>
<dbReference type="PROSITE" id="PS50059">
    <property type="entry name" value="FKBP_PPIASE"/>
    <property type="match status" value="1"/>
</dbReference>
<dbReference type="SUPFAM" id="SSF54534">
    <property type="entry name" value="FKBP-like"/>
    <property type="match status" value="1"/>
</dbReference>
<dbReference type="Gene3D" id="3.10.50.40">
    <property type="match status" value="1"/>
</dbReference>
<dbReference type="EC" id="5.2.1.8" evidence="2 5"/>
<dbReference type="VEuPathDB" id="VectorBase:LDEU005979"/>
<dbReference type="GO" id="GO:0005730">
    <property type="term" value="C:nucleolus"/>
    <property type="evidence" value="ECO:0007669"/>
    <property type="project" value="TreeGrafter"/>
</dbReference>
<comment type="caution">
    <text evidence="8">The sequence shown here is derived from an EMBL/GenBank/DDBJ whole genome shotgun (WGS) entry which is preliminary data.</text>
</comment>
<name>A0A443SEY6_9ACAR</name>
<reference evidence="8 9" key="1">
    <citation type="journal article" date="2018" name="Gigascience">
        <title>Genomes of trombidid mites reveal novel predicted allergens and laterally-transferred genes associated with secondary metabolism.</title>
        <authorList>
            <person name="Dong X."/>
            <person name="Chaisiri K."/>
            <person name="Xia D."/>
            <person name="Armstrong S.D."/>
            <person name="Fang Y."/>
            <person name="Donnelly M.J."/>
            <person name="Kadowaki T."/>
            <person name="McGarry J.W."/>
            <person name="Darby A.C."/>
            <person name="Makepeace B.L."/>
        </authorList>
    </citation>
    <scope>NUCLEOTIDE SEQUENCE [LARGE SCALE GENOMIC DNA]</scope>
    <source>
        <strain evidence="8">UoL-UT</strain>
    </source>
</reference>
<dbReference type="InterPro" id="IPR023566">
    <property type="entry name" value="PPIase_Fpr3/Fpr4-like"/>
</dbReference>
<dbReference type="Gene3D" id="2.60.120.340">
    <property type="entry name" value="Nucleoplasmin core domain"/>
    <property type="match status" value="1"/>
</dbReference>
<evidence type="ECO:0000256" key="6">
    <source>
        <dbReference type="SAM" id="MobiDB-lite"/>
    </source>
</evidence>
<evidence type="ECO:0000256" key="3">
    <source>
        <dbReference type="ARBA" id="ARBA00023110"/>
    </source>
</evidence>
<evidence type="ECO:0000313" key="9">
    <source>
        <dbReference type="Proteomes" id="UP000288716"/>
    </source>
</evidence>
<evidence type="ECO:0000256" key="2">
    <source>
        <dbReference type="ARBA" id="ARBA00013194"/>
    </source>
</evidence>
<dbReference type="SUPFAM" id="SSF69203">
    <property type="entry name" value="Nucleoplasmin-like core domain"/>
    <property type="match status" value="1"/>
</dbReference>
<proteinExistence type="predicted"/>
<keyword evidence="3 5" id="KW-0697">Rotamase</keyword>
<dbReference type="STRING" id="299467.A0A443SEY6"/>
<evidence type="ECO:0000256" key="1">
    <source>
        <dbReference type="ARBA" id="ARBA00000971"/>
    </source>
</evidence>
<dbReference type="FunFam" id="3.10.50.40:FF:000006">
    <property type="entry name" value="Peptidyl-prolyl cis-trans isomerase"/>
    <property type="match status" value="1"/>
</dbReference>
<dbReference type="InterPro" id="IPR001179">
    <property type="entry name" value="PPIase_FKBP_dom"/>
</dbReference>
<dbReference type="PIRSF" id="PIRSF001473">
    <property type="entry name" value="FK506-bp_FPR3"/>
    <property type="match status" value="1"/>
</dbReference>
<dbReference type="PANTHER" id="PTHR43811">
    <property type="entry name" value="FKBP-TYPE PEPTIDYL-PROLYL CIS-TRANS ISOMERASE FKPA"/>
    <property type="match status" value="1"/>
</dbReference>
<gene>
    <name evidence="8" type="ORF">B4U80_02316</name>
</gene>
<accession>A0A443SEY6</accession>
<dbReference type="InterPro" id="IPR046357">
    <property type="entry name" value="PPIase_dom_sf"/>
</dbReference>
<protein>
    <recommendedName>
        <fullName evidence="2 5">peptidylprolyl isomerase</fullName>
        <ecNumber evidence="2 5">5.2.1.8</ecNumber>
    </recommendedName>
</protein>
<dbReference type="Pfam" id="PF17800">
    <property type="entry name" value="NPL"/>
    <property type="match status" value="1"/>
</dbReference>
<dbReference type="AlphaFoldDB" id="A0A443SEY6"/>
<dbReference type="OrthoDB" id="1902587at2759"/>
<feature type="domain" description="PPIase FKBP-type" evidence="7">
    <location>
        <begin position="199"/>
        <end position="285"/>
    </location>
</feature>
<keyword evidence="4 5" id="KW-0413">Isomerase</keyword>
<dbReference type="Pfam" id="PF00254">
    <property type="entry name" value="FKBP_C"/>
    <property type="match status" value="1"/>
</dbReference>
<dbReference type="InterPro" id="IPR041232">
    <property type="entry name" value="NPL"/>
</dbReference>
<dbReference type="PANTHER" id="PTHR43811:SF19">
    <property type="entry name" value="39 KDA FK506-BINDING NUCLEAR PROTEIN"/>
    <property type="match status" value="1"/>
</dbReference>
<organism evidence="8 9">
    <name type="scientific">Leptotrombidium deliense</name>
    <dbReference type="NCBI Taxonomy" id="299467"/>
    <lineage>
        <taxon>Eukaryota</taxon>
        <taxon>Metazoa</taxon>
        <taxon>Ecdysozoa</taxon>
        <taxon>Arthropoda</taxon>
        <taxon>Chelicerata</taxon>
        <taxon>Arachnida</taxon>
        <taxon>Acari</taxon>
        <taxon>Acariformes</taxon>
        <taxon>Trombidiformes</taxon>
        <taxon>Prostigmata</taxon>
        <taxon>Anystina</taxon>
        <taxon>Parasitengona</taxon>
        <taxon>Trombiculoidea</taxon>
        <taxon>Trombiculidae</taxon>
        <taxon>Leptotrombidium</taxon>
    </lineage>
</organism>
<evidence type="ECO:0000313" key="8">
    <source>
        <dbReference type="EMBL" id="RWS26062.1"/>
    </source>
</evidence>
<comment type="catalytic activity">
    <reaction evidence="1 5">
        <text>[protein]-peptidylproline (omega=180) = [protein]-peptidylproline (omega=0)</text>
        <dbReference type="Rhea" id="RHEA:16237"/>
        <dbReference type="Rhea" id="RHEA-COMP:10747"/>
        <dbReference type="Rhea" id="RHEA-COMP:10748"/>
        <dbReference type="ChEBI" id="CHEBI:83833"/>
        <dbReference type="ChEBI" id="CHEBI:83834"/>
        <dbReference type="EC" id="5.2.1.8"/>
    </reaction>
</comment>
<feature type="region of interest" description="Disordered" evidence="6">
    <location>
        <begin position="127"/>
        <end position="175"/>
    </location>
</feature>
<keyword evidence="9" id="KW-1185">Reference proteome</keyword>
<evidence type="ECO:0000256" key="5">
    <source>
        <dbReference type="PROSITE-ProRule" id="PRU00277"/>
    </source>
</evidence>